<dbReference type="InterPro" id="IPR018214">
    <property type="entry name" value="GluRdtase_CS"/>
</dbReference>
<evidence type="ECO:0000313" key="15">
    <source>
        <dbReference type="Proteomes" id="UP001501072"/>
    </source>
</evidence>
<dbReference type="NCBIfam" id="NF000744">
    <property type="entry name" value="PRK00045.1-3"/>
    <property type="match status" value="1"/>
</dbReference>
<comment type="function">
    <text evidence="8">Catalyzes the NADPH-dependent reduction of glutamyl-tRNA(Glu) to glutamate 1-semialdehyde (GSA).</text>
</comment>
<evidence type="ECO:0000256" key="7">
    <source>
        <dbReference type="ARBA" id="ARBA00047464"/>
    </source>
</evidence>
<dbReference type="PANTHER" id="PTHR43013:SF1">
    <property type="entry name" value="GLUTAMYL-TRNA REDUCTASE"/>
    <property type="match status" value="1"/>
</dbReference>
<dbReference type="SUPFAM" id="SSF69742">
    <property type="entry name" value="Glutamyl tRNA-reductase catalytic, N-terminal domain"/>
    <property type="match status" value="1"/>
</dbReference>
<dbReference type="InterPro" id="IPR015895">
    <property type="entry name" value="4pyrrol_synth_GluRdtase_N"/>
</dbReference>
<feature type="active site" description="Nucleophile" evidence="8">
    <location>
        <position position="50"/>
    </location>
</feature>
<dbReference type="NCBIfam" id="TIGR01035">
    <property type="entry name" value="hemA"/>
    <property type="match status" value="1"/>
</dbReference>
<evidence type="ECO:0000256" key="8">
    <source>
        <dbReference type="HAMAP-Rule" id="MF_00087"/>
    </source>
</evidence>
<dbReference type="SUPFAM" id="SSF69075">
    <property type="entry name" value="Glutamyl tRNA-reductase dimerization domain"/>
    <property type="match status" value="1"/>
</dbReference>
<evidence type="ECO:0000256" key="1">
    <source>
        <dbReference type="ARBA" id="ARBA00005059"/>
    </source>
</evidence>
<comment type="miscellaneous">
    <text evidence="8">During catalysis, the active site Cys acts as a nucleophile attacking the alpha-carbonyl group of tRNA-bound glutamate with the formation of a thioester intermediate between enzyme and glutamate, and the concomitant release of tRNA(Glu). The thioester intermediate is finally reduced by direct hydride transfer from NADPH, to form the product GSA.</text>
</comment>
<reference evidence="14 15" key="1">
    <citation type="journal article" date="2019" name="Int. J. Syst. Evol. Microbiol.">
        <title>The Global Catalogue of Microorganisms (GCM) 10K type strain sequencing project: providing services to taxonomists for standard genome sequencing and annotation.</title>
        <authorList>
            <consortium name="The Broad Institute Genomics Platform"/>
            <consortium name="The Broad Institute Genome Sequencing Center for Infectious Disease"/>
            <person name="Wu L."/>
            <person name="Ma J."/>
        </authorList>
    </citation>
    <scope>NUCLEOTIDE SEQUENCE [LARGE SCALE GENOMIC DNA]</scope>
    <source>
        <strain evidence="14 15">JCM 11269</strain>
    </source>
</reference>
<comment type="domain">
    <text evidence="8">Possesses an unusual extended V-shaped dimeric structure with each monomer consisting of three distinct domains arranged along a curved 'spinal' alpha-helix. The N-terminal catalytic domain specifically recognizes the glutamate moiety of the substrate. The second domain is the NADPH-binding domain, and the third C-terminal domain is responsible for dimerization.</text>
</comment>
<dbReference type="InterPro" id="IPR000343">
    <property type="entry name" value="4pyrrol_synth_GluRdtase"/>
</dbReference>
<evidence type="ECO:0000259" key="13">
    <source>
        <dbReference type="Pfam" id="PF05201"/>
    </source>
</evidence>
<dbReference type="Gene3D" id="3.30.460.30">
    <property type="entry name" value="Glutamyl-tRNA reductase, N-terminal domain"/>
    <property type="match status" value="1"/>
</dbReference>
<feature type="domain" description="Glutamyl-tRNA reductase N-terminal" evidence="13">
    <location>
        <begin position="6"/>
        <end position="156"/>
    </location>
</feature>
<accession>A0ABN1ST76</accession>
<evidence type="ECO:0000259" key="12">
    <source>
        <dbReference type="Pfam" id="PF01488"/>
    </source>
</evidence>
<feature type="binding site" evidence="8">
    <location>
        <position position="109"/>
    </location>
    <ligand>
        <name>substrate</name>
    </ligand>
</feature>
<dbReference type="InterPro" id="IPR006151">
    <property type="entry name" value="Shikm_DH/Glu-tRNA_Rdtase"/>
</dbReference>
<evidence type="ECO:0000256" key="10">
    <source>
        <dbReference type="SAM" id="MobiDB-lite"/>
    </source>
</evidence>
<evidence type="ECO:0000256" key="4">
    <source>
        <dbReference type="ARBA" id="ARBA00022857"/>
    </source>
</evidence>
<comment type="similarity">
    <text evidence="2 8 9">Belongs to the glutamyl-tRNA reductase family.</text>
</comment>
<feature type="site" description="Important for activity" evidence="8">
    <location>
        <position position="99"/>
    </location>
</feature>
<evidence type="ECO:0000256" key="9">
    <source>
        <dbReference type="RuleBase" id="RU000584"/>
    </source>
</evidence>
<dbReference type="Gene3D" id="3.40.50.720">
    <property type="entry name" value="NAD(P)-binding Rossmann-like Domain"/>
    <property type="match status" value="2"/>
</dbReference>
<gene>
    <name evidence="8" type="primary">hemA</name>
    <name evidence="14" type="ORF">GCM10009564_07120</name>
</gene>
<keyword evidence="6 8" id="KW-0627">Porphyrin biosynthesis</keyword>
<evidence type="ECO:0000256" key="5">
    <source>
        <dbReference type="ARBA" id="ARBA00023002"/>
    </source>
</evidence>
<dbReference type="PANTHER" id="PTHR43013">
    <property type="entry name" value="GLUTAMYL-TRNA REDUCTASE"/>
    <property type="match status" value="1"/>
</dbReference>
<dbReference type="CDD" id="cd05213">
    <property type="entry name" value="NAD_bind_Glutamyl_tRNA_reduct"/>
    <property type="match status" value="1"/>
</dbReference>
<dbReference type="Pfam" id="PF05201">
    <property type="entry name" value="GlutR_N"/>
    <property type="match status" value="1"/>
</dbReference>
<evidence type="ECO:0000256" key="2">
    <source>
        <dbReference type="ARBA" id="ARBA00005916"/>
    </source>
</evidence>
<comment type="catalytic activity">
    <reaction evidence="7 8 9">
        <text>(S)-4-amino-5-oxopentanoate + tRNA(Glu) + NADP(+) = L-glutamyl-tRNA(Glu) + NADPH + H(+)</text>
        <dbReference type="Rhea" id="RHEA:12344"/>
        <dbReference type="Rhea" id="RHEA-COMP:9663"/>
        <dbReference type="Rhea" id="RHEA-COMP:9680"/>
        <dbReference type="ChEBI" id="CHEBI:15378"/>
        <dbReference type="ChEBI" id="CHEBI:57501"/>
        <dbReference type="ChEBI" id="CHEBI:57783"/>
        <dbReference type="ChEBI" id="CHEBI:58349"/>
        <dbReference type="ChEBI" id="CHEBI:78442"/>
        <dbReference type="ChEBI" id="CHEBI:78520"/>
        <dbReference type="EC" id="1.2.1.70"/>
    </reaction>
</comment>
<evidence type="ECO:0000259" key="11">
    <source>
        <dbReference type="Pfam" id="PF00745"/>
    </source>
</evidence>
<dbReference type="InterPro" id="IPR015896">
    <property type="entry name" value="4pyrrol_synth_GluRdtase_dimer"/>
</dbReference>
<keyword evidence="15" id="KW-1185">Reference proteome</keyword>
<dbReference type="Pfam" id="PF00745">
    <property type="entry name" value="GlutR_dimer"/>
    <property type="match status" value="1"/>
</dbReference>
<feature type="binding site" evidence="8">
    <location>
        <begin position="192"/>
        <end position="197"/>
    </location>
    <ligand>
        <name>NADP(+)</name>
        <dbReference type="ChEBI" id="CHEBI:58349"/>
    </ligand>
</feature>
<feature type="domain" description="Tetrapyrrole biosynthesis glutamyl-tRNA reductase dimerisation" evidence="11">
    <location>
        <begin position="442"/>
        <end position="541"/>
    </location>
</feature>
<dbReference type="RefSeq" id="WP_346072042.1">
    <property type="nucleotide sequence ID" value="NZ_BAAAHU010000004.1"/>
</dbReference>
<feature type="binding site" evidence="8">
    <location>
        <begin position="114"/>
        <end position="116"/>
    </location>
    <ligand>
        <name>substrate</name>
    </ligand>
</feature>
<name>A0ABN1ST76_9ACTN</name>
<evidence type="ECO:0000256" key="3">
    <source>
        <dbReference type="ARBA" id="ARBA00012970"/>
    </source>
</evidence>
<feature type="domain" description="Quinate/shikimate 5-dehydrogenase/glutamyl-tRNA reductase" evidence="12">
    <location>
        <begin position="184"/>
        <end position="285"/>
    </location>
</feature>
<dbReference type="EMBL" id="BAAAHU010000004">
    <property type="protein sequence ID" value="GAA1004598.1"/>
    <property type="molecule type" value="Genomic_DNA"/>
</dbReference>
<dbReference type="Proteomes" id="UP001501072">
    <property type="component" value="Unassembled WGS sequence"/>
</dbReference>
<comment type="caution">
    <text evidence="14">The sequence shown here is derived from an EMBL/GenBank/DDBJ whole genome shotgun (WGS) entry which is preliminary data.</text>
</comment>
<keyword evidence="5 8" id="KW-0560">Oxidoreductase</keyword>
<organism evidence="14 15">
    <name type="scientific">Streptomyces thermogriseus</name>
    <dbReference type="NCBI Taxonomy" id="75292"/>
    <lineage>
        <taxon>Bacteria</taxon>
        <taxon>Bacillati</taxon>
        <taxon>Actinomycetota</taxon>
        <taxon>Actinomycetes</taxon>
        <taxon>Kitasatosporales</taxon>
        <taxon>Streptomycetaceae</taxon>
        <taxon>Streptomyces</taxon>
    </lineage>
</organism>
<proteinExistence type="inferred from homology"/>
<dbReference type="InterPro" id="IPR036453">
    <property type="entry name" value="GluRdtase_dimer_dom_sf"/>
</dbReference>
<feature type="region of interest" description="Disordered" evidence="10">
    <location>
        <begin position="546"/>
        <end position="565"/>
    </location>
</feature>
<evidence type="ECO:0000313" key="14">
    <source>
        <dbReference type="EMBL" id="GAA1004598.1"/>
    </source>
</evidence>
<protein>
    <recommendedName>
        <fullName evidence="3 8">Glutamyl-tRNA reductase</fullName>
        <shortName evidence="8">GluTR</shortName>
        <ecNumber evidence="3 8">1.2.1.70</ecNumber>
    </recommendedName>
</protein>
<feature type="binding site" evidence="8">
    <location>
        <position position="120"/>
    </location>
    <ligand>
        <name>substrate</name>
    </ligand>
</feature>
<keyword evidence="4 8" id="KW-0521">NADP</keyword>
<dbReference type="PROSITE" id="PS00747">
    <property type="entry name" value="GLUTR"/>
    <property type="match status" value="1"/>
</dbReference>
<sequence length="565" mass="59317">MSLLVVGLSHRSAPVSVLERASLSADDQVKLAQDTVAAEPATEAAVLATCNRIELYADVDKFHAGVAELSTLLAQHSGVGLEELTPYLYVHYEDRAVHHLFSVACGLDSMVVGEGQILGQIKDALARAQELHTAGRLLNDLFQQALRVGKRAHSETGIDRAGQSLVTFGLEQLSRSKDVPAWARGRKALVIGAGSMSSLAAATLARAGVAEVVIANRTQERAERLAQILTEGGDTDVRARAVPMDAVPAELTRADVVVSCTGATGLVLTAETIAAAVEGRTGAPAAVVEDDTQRSDGGRTAVRTDVRETPLDPAAAEPGFSLMGESAVAGMDAATLEQHGAWVDNGTVDRREAARTGADPEADAELIAALAATAATAGRVPEHRRSEPVAAARPEPVLFVLDLAMPRDVDAAVHRLAGVRLVDIESLAEVSADAPMAADVDQVRRIVSDEVAAFGAAQRAAHITPTVVALRAMAADVVSSEIARLEGRLPGLDDKQRAEITQTVRRVVDKLLHAPTVRVKQLAAEPGGAGYADALRTLFDLDPETVASVSRADDSEKHRKNRGPA</sequence>
<dbReference type="InterPro" id="IPR036291">
    <property type="entry name" value="NAD(P)-bd_dom_sf"/>
</dbReference>
<dbReference type="SUPFAM" id="SSF51735">
    <property type="entry name" value="NAD(P)-binding Rossmann-fold domains"/>
    <property type="match status" value="1"/>
</dbReference>
<dbReference type="HAMAP" id="MF_00087">
    <property type="entry name" value="Glu_tRNA_reductase"/>
    <property type="match status" value="1"/>
</dbReference>
<comment type="subunit">
    <text evidence="8">Homodimer.</text>
</comment>
<comment type="pathway">
    <text evidence="1 8 9">Porphyrin-containing compound metabolism; protoporphyrin-IX biosynthesis; 5-aminolevulinate from L-glutamyl-tRNA(Glu): step 1/2.</text>
</comment>
<evidence type="ECO:0000256" key="6">
    <source>
        <dbReference type="ARBA" id="ARBA00023244"/>
    </source>
</evidence>
<dbReference type="EC" id="1.2.1.70" evidence="3 8"/>
<dbReference type="InterPro" id="IPR036343">
    <property type="entry name" value="GluRdtase_N_sf"/>
</dbReference>
<feature type="binding site" evidence="8">
    <location>
        <begin position="49"/>
        <end position="52"/>
    </location>
    <ligand>
        <name>substrate</name>
    </ligand>
</feature>
<dbReference type="Pfam" id="PF01488">
    <property type="entry name" value="Shikimate_DH"/>
    <property type="match status" value="2"/>
</dbReference>
<feature type="domain" description="Quinate/shikimate 5-dehydrogenase/glutamyl-tRNA reductase" evidence="12">
    <location>
        <begin position="371"/>
        <end position="430"/>
    </location>
</feature>